<keyword evidence="1" id="KW-0472">Membrane</keyword>
<reference evidence="2" key="1">
    <citation type="submission" date="2021-03" db="EMBL/GenBank/DDBJ databases">
        <title>Whole Genome Sequence of Bradyrhizobium sp. Strain 144S4.</title>
        <authorList>
            <person name="Bromfield E.S.P."/>
            <person name="Cloutier S."/>
        </authorList>
    </citation>
    <scope>NUCLEOTIDE SEQUENCE [LARGE SCALE GENOMIC DNA]</scope>
    <source>
        <strain evidence="2">144S4</strain>
    </source>
</reference>
<evidence type="ECO:0000313" key="4">
    <source>
        <dbReference type="Proteomes" id="UP000664702"/>
    </source>
</evidence>
<protein>
    <submittedName>
        <fullName evidence="2">Uncharacterized protein</fullName>
    </submittedName>
</protein>
<gene>
    <name evidence="3" type="ORF">J4G43_013610</name>
    <name evidence="2" type="ORF">J4G43_15730</name>
</gene>
<feature type="transmembrane region" description="Helical" evidence="1">
    <location>
        <begin position="88"/>
        <end position="110"/>
    </location>
</feature>
<evidence type="ECO:0000256" key="1">
    <source>
        <dbReference type="SAM" id="Phobius"/>
    </source>
</evidence>
<name>A0A939M3G7_9BRAD</name>
<dbReference type="AlphaFoldDB" id="A0A939M3G7"/>
<accession>A0A939M3G7</accession>
<reference evidence="3 4" key="2">
    <citation type="journal article" date="2022" name="Int. J. Syst. Evol. Microbiol.">
        <title>Strains of Bradyrhizobium barranii sp. nov. associated with legumes native to Canada are symbionts of soybeans and belong to different subspecies (subsp. barranii subsp. nov. and subsp. apii subsp. nov.) and symbiovars (sv. glycinearum and sv. septentrionale).</title>
        <authorList>
            <person name="Bromfield E.S.P."/>
            <person name="Cloutier S."/>
            <person name="Wasai-Hara S."/>
            <person name="Minamisawa K."/>
        </authorList>
    </citation>
    <scope>NUCLEOTIDE SEQUENCE [LARGE SCALE GENOMIC DNA]</scope>
    <source>
        <strain evidence="3 4">144S4</strain>
    </source>
</reference>
<dbReference type="RefSeq" id="WP_208085098.1">
    <property type="nucleotide sequence ID" value="NZ_CP086136.1"/>
</dbReference>
<dbReference type="EMBL" id="JAGEMI010000001">
    <property type="protein sequence ID" value="MBO1862317.1"/>
    <property type="molecule type" value="Genomic_DNA"/>
</dbReference>
<proteinExistence type="predicted"/>
<organism evidence="2">
    <name type="scientific">Bradyrhizobium barranii subsp. barranii</name>
    <dbReference type="NCBI Taxonomy" id="2823807"/>
    <lineage>
        <taxon>Bacteria</taxon>
        <taxon>Pseudomonadati</taxon>
        <taxon>Pseudomonadota</taxon>
        <taxon>Alphaproteobacteria</taxon>
        <taxon>Hyphomicrobiales</taxon>
        <taxon>Nitrobacteraceae</taxon>
        <taxon>Bradyrhizobium</taxon>
        <taxon>Bradyrhizobium barranii</taxon>
    </lineage>
</organism>
<evidence type="ECO:0000313" key="2">
    <source>
        <dbReference type="EMBL" id="MBO1862317.1"/>
    </source>
</evidence>
<dbReference type="EMBL" id="CP086136">
    <property type="protein sequence ID" value="UEM15169.1"/>
    <property type="molecule type" value="Genomic_DNA"/>
</dbReference>
<dbReference type="Proteomes" id="UP000664702">
    <property type="component" value="Chromosome"/>
</dbReference>
<keyword evidence="1" id="KW-1133">Transmembrane helix</keyword>
<keyword evidence="1" id="KW-0812">Transmembrane</keyword>
<feature type="transmembrane region" description="Helical" evidence="1">
    <location>
        <begin position="6"/>
        <end position="25"/>
    </location>
</feature>
<dbReference type="KEGG" id="bban:J4G43_013610"/>
<sequence>MPVILPAAFIGSFSTMLGCALYWHWRVYSLYRSLGDVKRKFVDTEFSFQFQTPTLAAWLGGPMFRDKLSSVEQMQVTAVEQQLRSVRIVFAVGGYICFFGMVFALFWNLVQHGR</sequence>
<evidence type="ECO:0000313" key="3">
    <source>
        <dbReference type="EMBL" id="UEM15169.1"/>
    </source>
</evidence>